<sequence>MSSEDQDGKFQEVVKYNIAEADSEIPTQPAVLDIKLQMTNSSTENKLDPDSIKSDVTSLDKLNQLETRLFKCAAAGNVEEVTSILKIKGANKSVNWKNDRGWTALMLAARNNHVAVVKMLLAEGTDVNIMNSSGQTALDVATFWNNQEIVDLLTGKSRLEERQQFYNFFSQNPLYRASEKRNDKAWLQNVLKLSTTNFVIFSELNAFVTPVKNAGSEKKRSGFNLGLFQYKHLAEILAKKPLVVFLGLETWDPKSVAWFAVDVTGEEENLFKNVHEDGQFIEGFPLALQMMKTDAGIYAEARSILAWHDRYQFCPTCGSSTVVAEAGYKRECENKDCRSRKGIHNTNHPRVDPSMIMLVVSPEGKRCLLGRKKSFPPKMYSCLAGYMEPGESIEAACQREVEEESGIKVGHIEYHSSQPWPFPAVIMLGCIAHAKTDNIKIDPDELEDVRWFTKQDVQSMANRTHPLEFFFPPAQAIAHQLIKTWINPTSNL</sequence>
<reference evidence="24 25" key="1">
    <citation type="submission" date="2024-01" db="EMBL/GenBank/DDBJ databases">
        <title>The genome of the rayed Mediterranean limpet Patella caerulea (Linnaeus, 1758).</title>
        <authorList>
            <person name="Anh-Thu Weber A."/>
            <person name="Halstead-Nussloch G."/>
        </authorList>
    </citation>
    <scope>NUCLEOTIDE SEQUENCE [LARGE SCALE GENOMIC DNA]</scope>
    <source>
        <strain evidence="24">AATW-2023a</strain>
        <tissue evidence="24">Whole specimen</tissue>
    </source>
</reference>
<dbReference type="PROSITE" id="PS50297">
    <property type="entry name" value="ANK_REP_REGION"/>
    <property type="match status" value="1"/>
</dbReference>
<dbReference type="SMART" id="SM00248">
    <property type="entry name" value="ANK"/>
    <property type="match status" value="3"/>
</dbReference>
<keyword evidence="8" id="KW-0378">Hydrolase</keyword>
<evidence type="ECO:0000313" key="24">
    <source>
        <dbReference type="EMBL" id="KAK6179517.1"/>
    </source>
</evidence>
<dbReference type="SUPFAM" id="SSF55811">
    <property type="entry name" value="Nudix"/>
    <property type="match status" value="1"/>
</dbReference>
<comment type="caution">
    <text evidence="24">The sequence shown here is derived from an EMBL/GenBank/DDBJ whole genome shotgun (WGS) entry which is preliminary data.</text>
</comment>
<dbReference type="CDD" id="cd03429">
    <property type="entry name" value="NUDIX_NADH_pyrophosphatase_Nudt13"/>
    <property type="match status" value="1"/>
</dbReference>
<organism evidence="24 25">
    <name type="scientific">Patella caerulea</name>
    <name type="common">Rayed Mediterranean limpet</name>
    <dbReference type="NCBI Taxonomy" id="87958"/>
    <lineage>
        <taxon>Eukaryota</taxon>
        <taxon>Metazoa</taxon>
        <taxon>Spiralia</taxon>
        <taxon>Lophotrochozoa</taxon>
        <taxon>Mollusca</taxon>
        <taxon>Gastropoda</taxon>
        <taxon>Patellogastropoda</taxon>
        <taxon>Patelloidea</taxon>
        <taxon>Patellidae</taxon>
        <taxon>Patella</taxon>
    </lineage>
</organism>
<dbReference type="InterPro" id="IPR020084">
    <property type="entry name" value="NUDIX_hydrolase_CS"/>
</dbReference>
<comment type="similarity">
    <text evidence="5">Belongs to the Nudix hydrolase family. NudC subfamily.</text>
</comment>
<dbReference type="GO" id="GO:0006742">
    <property type="term" value="P:NADP+ catabolic process"/>
    <property type="evidence" value="ECO:0007669"/>
    <property type="project" value="TreeGrafter"/>
</dbReference>
<evidence type="ECO:0000256" key="5">
    <source>
        <dbReference type="ARBA" id="ARBA00009595"/>
    </source>
</evidence>
<evidence type="ECO:0000256" key="16">
    <source>
        <dbReference type="ARBA" id="ARBA00031178"/>
    </source>
</evidence>
<dbReference type="Gene3D" id="3.90.79.20">
    <property type="match status" value="1"/>
</dbReference>
<evidence type="ECO:0000256" key="11">
    <source>
        <dbReference type="ARBA" id="ARBA00023027"/>
    </source>
</evidence>
<dbReference type="GO" id="GO:0005829">
    <property type="term" value="C:cytosol"/>
    <property type="evidence" value="ECO:0007669"/>
    <property type="project" value="TreeGrafter"/>
</dbReference>
<dbReference type="GO" id="GO:0046872">
    <property type="term" value="F:metal ion binding"/>
    <property type="evidence" value="ECO:0007669"/>
    <property type="project" value="UniProtKB-KW"/>
</dbReference>
<evidence type="ECO:0000256" key="20">
    <source>
        <dbReference type="ARBA" id="ARBA00049196"/>
    </source>
</evidence>
<dbReference type="PANTHER" id="PTHR42904:SF6">
    <property type="entry name" value="NAD-CAPPED RNA HYDROLASE NUDT12"/>
    <property type="match status" value="1"/>
</dbReference>
<keyword evidence="22" id="KW-0040">ANK repeat</keyword>
<evidence type="ECO:0000256" key="4">
    <source>
        <dbReference type="ARBA" id="ARBA00004463"/>
    </source>
</evidence>
<evidence type="ECO:0000256" key="2">
    <source>
        <dbReference type="ARBA" id="ARBA00001947"/>
    </source>
</evidence>
<dbReference type="SUPFAM" id="SSF48403">
    <property type="entry name" value="Ankyrin repeat"/>
    <property type="match status" value="1"/>
</dbReference>
<evidence type="ECO:0000259" key="23">
    <source>
        <dbReference type="PROSITE" id="PS51462"/>
    </source>
</evidence>
<dbReference type="InterPro" id="IPR015375">
    <property type="entry name" value="NADH_PPase-like_N"/>
</dbReference>
<evidence type="ECO:0000256" key="18">
    <source>
        <dbReference type="ARBA" id="ARBA00046702"/>
    </source>
</evidence>
<dbReference type="Gene3D" id="1.25.40.20">
    <property type="entry name" value="Ankyrin repeat-containing domain"/>
    <property type="match status" value="1"/>
</dbReference>
<dbReference type="AlphaFoldDB" id="A0AAN8PK29"/>
<evidence type="ECO:0000256" key="12">
    <source>
        <dbReference type="ARBA" id="ARBA00023140"/>
    </source>
</evidence>
<evidence type="ECO:0000256" key="10">
    <source>
        <dbReference type="ARBA" id="ARBA00022857"/>
    </source>
</evidence>
<comment type="subunit">
    <text evidence="18">Homodimer. Homodimerization is essential for its catalytic activity and protein stability. Interacts (via ANK repeats) with BLMH.</text>
</comment>
<dbReference type="FunFam" id="3.90.79.10:FF:000023">
    <property type="entry name" value="Peroxisomal NADH pyrophosphatase NUDT12"/>
    <property type="match status" value="1"/>
</dbReference>
<comment type="catalytic activity">
    <reaction evidence="13">
        <text>a 5'-end NAD(+)-phospho-ribonucleoside in mRNA + H2O = a 5'-end phospho-adenosine-phospho-ribonucleoside in mRNA + beta-nicotinamide D-ribonucleotide + 2 H(+)</text>
        <dbReference type="Rhea" id="RHEA:60876"/>
        <dbReference type="Rhea" id="RHEA-COMP:15698"/>
        <dbReference type="Rhea" id="RHEA-COMP:15719"/>
        <dbReference type="ChEBI" id="CHEBI:14649"/>
        <dbReference type="ChEBI" id="CHEBI:15377"/>
        <dbReference type="ChEBI" id="CHEBI:15378"/>
        <dbReference type="ChEBI" id="CHEBI:144029"/>
        <dbReference type="ChEBI" id="CHEBI:144051"/>
    </reaction>
    <physiologicalReaction direction="left-to-right" evidence="13">
        <dbReference type="Rhea" id="RHEA:60877"/>
    </physiologicalReaction>
</comment>
<evidence type="ECO:0000256" key="8">
    <source>
        <dbReference type="ARBA" id="ARBA00022801"/>
    </source>
</evidence>
<dbReference type="Pfam" id="PF00293">
    <property type="entry name" value="NUDIX"/>
    <property type="match status" value="1"/>
</dbReference>
<evidence type="ECO:0000256" key="7">
    <source>
        <dbReference type="ARBA" id="ARBA00022723"/>
    </source>
</evidence>
<dbReference type="GO" id="GO:0019677">
    <property type="term" value="P:NAD+ catabolic process"/>
    <property type="evidence" value="ECO:0007669"/>
    <property type="project" value="TreeGrafter"/>
</dbReference>
<accession>A0AAN8PK29</accession>
<evidence type="ECO:0000256" key="22">
    <source>
        <dbReference type="PROSITE-ProRule" id="PRU00023"/>
    </source>
</evidence>
<evidence type="ECO:0000256" key="3">
    <source>
        <dbReference type="ARBA" id="ARBA00004275"/>
    </source>
</evidence>
<dbReference type="InterPro" id="IPR049734">
    <property type="entry name" value="NudC-like_C"/>
</dbReference>
<comment type="cofactor">
    <cofactor evidence="1">
        <name>Mg(2+)</name>
        <dbReference type="ChEBI" id="CHEBI:18420"/>
    </cofactor>
</comment>
<evidence type="ECO:0000256" key="14">
    <source>
        <dbReference type="ARBA" id="ARBA00023869"/>
    </source>
</evidence>
<evidence type="ECO:0000256" key="21">
    <source>
        <dbReference type="ARBA" id="ARBA00049264"/>
    </source>
</evidence>
<keyword evidence="11" id="KW-0520">NAD</keyword>
<protein>
    <recommendedName>
        <fullName evidence="14">NAD-capped RNA hydrolase NUDT12</fullName>
        <ecNumber evidence="6">3.6.1.22</ecNumber>
    </recommendedName>
    <alternativeName>
        <fullName evidence="15">NADH pyrophosphatase NUDT12</fullName>
    </alternativeName>
    <alternativeName>
        <fullName evidence="16">Nucleoside diphosphate-linked moiety X motif 12</fullName>
    </alternativeName>
</protein>
<feature type="domain" description="Nudix hydrolase" evidence="23">
    <location>
        <begin position="349"/>
        <end position="477"/>
    </location>
</feature>
<feature type="repeat" description="ANK" evidence="22">
    <location>
        <begin position="100"/>
        <end position="132"/>
    </location>
</feature>
<dbReference type="EC" id="3.6.1.22" evidence="6"/>
<comment type="cofactor">
    <cofactor evidence="2">
        <name>Zn(2+)</name>
        <dbReference type="ChEBI" id="CHEBI:29105"/>
    </cofactor>
</comment>
<gene>
    <name evidence="24" type="ORF">SNE40_011851</name>
</gene>
<keyword evidence="9" id="KW-0460">Magnesium</keyword>
<comment type="subcellular location">
    <subcellularLocation>
        <location evidence="4">Cytoplasmic granule</location>
    </subcellularLocation>
    <subcellularLocation>
        <location evidence="3">Peroxisome</location>
    </subcellularLocation>
</comment>
<comment type="catalytic activity">
    <reaction evidence="21">
        <text>NADH + H2O = reduced beta-nicotinamide D-ribonucleotide + AMP + 2 H(+)</text>
        <dbReference type="Rhea" id="RHEA:48868"/>
        <dbReference type="ChEBI" id="CHEBI:15377"/>
        <dbReference type="ChEBI" id="CHEBI:15378"/>
        <dbReference type="ChEBI" id="CHEBI:57945"/>
        <dbReference type="ChEBI" id="CHEBI:90832"/>
        <dbReference type="ChEBI" id="CHEBI:456215"/>
        <dbReference type="EC" id="3.6.1.22"/>
    </reaction>
    <physiologicalReaction direction="left-to-right" evidence="21">
        <dbReference type="Rhea" id="RHEA:48869"/>
    </physiologicalReaction>
</comment>
<keyword evidence="25" id="KW-1185">Reference proteome</keyword>
<comment type="catalytic activity">
    <reaction evidence="20">
        <text>NAD(+) + H2O = beta-nicotinamide D-ribonucleotide + AMP + 2 H(+)</text>
        <dbReference type="Rhea" id="RHEA:11800"/>
        <dbReference type="ChEBI" id="CHEBI:14649"/>
        <dbReference type="ChEBI" id="CHEBI:15377"/>
        <dbReference type="ChEBI" id="CHEBI:15378"/>
        <dbReference type="ChEBI" id="CHEBI:57540"/>
        <dbReference type="ChEBI" id="CHEBI:456215"/>
        <dbReference type="EC" id="3.6.1.22"/>
    </reaction>
    <physiologicalReaction direction="left-to-right" evidence="20">
        <dbReference type="Rhea" id="RHEA:11801"/>
    </physiologicalReaction>
</comment>
<dbReference type="NCBIfam" id="NF001299">
    <property type="entry name" value="PRK00241.1"/>
    <property type="match status" value="1"/>
</dbReference>
<dbReference type="InterPro" id="IPR000086">
    <property type="entry name" value="NUDIX_hydrolase_dom"/>
</dbReference>
<evidence type="ECO:0000313" key="25">
    <source>
        <dbReference type="Proteomes" id="UP001347796"/>
    </source>
</evidence>
<dbReference type="InterPro" id="IPR050241">
    <property type="entry name" value="NAD-cap_RNA_hydrolase_NudC"/>
</dbReference>
<dbReference type="InterPro" id="IPR036770">
    <property type="entry name" value="Ankyrin_rpt-contain_sf"/>
</dbReference>
<dbReference type="Pfam" id="PF09297">
    <property type="entry name" value="Zn_ribbon_NUD"/>
    <property type="match status" value="1"/>
</dbReference>
<dbReference type="InterPro" id="IPR015797">
    <property type="entry name" value="NUDIX_hydrolase-like_dom_sf"/>
</dbReference>
<dbReference type="InterPro" id="IPR002110">
    <property type="entry name" value="Ankyrin_rpt"/>
</dbReference>
<keyword evidence="10" id="KW-0521">NADP</keyword>
<name>A0AAN8PK29_PATCE</name>
<evidence type="ECO:0000256" key="1">
    <source>
        <dbReference type="ARBA" id="ARBA00001946"/>
    </source>
</evidence>
<dbReference type="PROSITE" id="PS00893">
    <property type="entry name" value="NUDIX_BOX"/>
    <property type="match status" value="1"/>
</dbReference>
<dbReference type="Pfam" id="PF09296">
    <property type="entry name" value="NUDIX-like"/>
    <property type="match status" value="1"/>
</dbReference>
<evidence type="ECO:0000256" key="15">
    <source>
        <dbReference type="ARBA" id="ARBA00030313"/>
    </source>
</evidence>
<dbReference type="PROSITE" id="PS50088">
    <property type="entry name" value="ANK_REPEAT"/>
    <property type="match status" value="1"/>
</dbReference>
<dbReference type="PANTHER" id="PTHR42904">
    <property type="entry name" value="NUDIX HYDROLASE, NUDC SUBFAMILY"/>
    <property type="match status" value="1"/>
</dbReference>
<evidence type="ECO:0000256" key="9">
    <source>
        <dbReference type="ARBA" id="ARBA00022842"/>
    </source>
</evidence>
<dbReference type="Pfam" id="PF12796">
    <property type="entry name" value="Ank_2"/>
    <property type="match status" value="1"/>
</dbReference>
<dbReference type="GO" id="GO:0035529">
    <property type="term" value="F:NADH pyrophosphatase activity"/>
    <property type="evidence" value="ECO:0007669"/>
    <property type="project" value="TreeGrafter"/>
</dbReference>
<dbReference type="EMBL" id="JAZGQO010000008">
    <property type="protein sequence ID" value="KAK6179517.1"/>
    <property type="molecule type" value="Genomic_DNA"/>
</dbReference>
<keyword evidence="7" id="KW-0479">Metal-binding</keyword>
<evidence type="ECO:0000256" key="17">
    <source>
        <dbReference type="ARBA" id="ARBA00045837"/>
    </source>
</evidence>
<dbReference type="Gene3D" id="3.90.79.10">
    <property type="entry name" value="Nucleoside Triphosphate Pyrophosphohydrolase"/>
    <property type="match status" value="1"/>
</dbReference>
<evidence type="ECO:0000256" key="19">
    <source>
        <dbReference type="ARBA" id="ARBA00047501"/>
    </source>
</evidence>
<keyword evidence="12" id="KW-0576">Peroxisome</keyword>
<comment type="function">
    <text evidence="17">mRNA decapping enzyme that specifically removes the nicotinamide adenine dinucleotide (NAD) cap from a subset of mRNAs by hydrolyzing the diphosphate linkage to produce nicotinamide mononucleotide (NMN) and 5' monophosphate mRNA. The NAD-cap is present at the 5'-end of some RNAs; in contrast to the canonical N7 methylguanosine (m7G) cap, the NAD cap promotes mRNA decay. Preferentially acts on NAD-capped transcripts in response to nutrient stress. Also acts on free nicotinamide adenine dinucleotide molecules: hydrolyzes NAD(H) into NMN(H) and AMP, and NADPH into NMNH and 2',5'-ADP. May act to regulate the concentration of peroxisomal nicotinamide nucleotide cofactors required for oxidative metabolism in this organelle. Regulates the levels of circadian clock components PER1, PER2, PER3 and CRY2 in the liver.</text>
</comment>
<evidence type="ECO:0000256" key="6">
    <source>
        <dbReference type="ARBA" id="ARBA00012381"/>
    </source>
</evidence>
<dbReference type="InterPro" id="IPR015376">
    <property type="entry name" value="Znr_NADH_PPase"/>
</dbReference>
<evidence type="ECO:0000256" key="13">
    <source>
        <dbReference type="ARBA" id="ARBA00023679"/>
    </source>
</evidence>
<dbReference type="Proteomes" id="UP001347796">
    <property type="component" value="Unassembled WGS sequence"/>
</dbReference>
<dbReference type="GO" id="GO:0005777">
    <property type="term" value="C:peroxisome"/>
    <property type="evidence" value="ECO:0007669"/>
    <property type="project" value="UniProtKB-SubCell"/>
</dbReference>
<proteinExistence type="inferred from homology"/>
<comment type="catalytic activity">
    <reaction evidence="19">
        <text>NADPH + H2O = reduced beta-nicotinamide D-ribonucleotide + adenosine 2',5'-bisphosphate + 2 H(+)</text>
        <dbReference type="Rhea" id="RHEA:60820"/>
        <dbReference type="ChEBI" id="CHEBI:15377"/>
        <dbReference type="ChEBI" id="CHEBI:15378"/>
        <dbReference type="ChEBI" id="CHEBI:57783"/>
        <dbReference type="ChEBI" id="CHEBI:90832"/>
        <dbReference type="ChEBI" id="CHEBI:194156"/>
    </reaction>
    <physiologicalReaction direction="left-to-right" evidence="19">
        <dbReference type="Rhea" id="RHEA:60821"/>
    </physiologicalReaction>
</comment>
<dbReference type="PROSITE" id="PS51462">
    <property type="entry name" value="NUDIX"/>
    <property type="match status" value="1"/>
</dbReference>